<proteinExistence type="predicted"/>
<feature type="domain" description="BSD" evidence="1">
    <location>
        <begin position="9"/>
        <end position="67"/>
    </location>
</feature>
<dbReference type="FunCoup" id="A0A2G5DRC1">
    <property type="interactions" value="3581"/>
</dbReference>
<dbReference type="Proteomes" id="UP000230069">
    <property type="component" value="Unassembled WGS sequence"/>
</dbReference>
<sequence length="433" mass="49571">MTTWKGFQTVSKRPVDEQLSIAAIQHRMKLLLENIELQKLHKQFVISGVLTEAEFWATRKELLPVHASKTSKQRVGFRIAMMADVRPRTDGRSNLVTFNLTPEIIHQIFVEKPAVREAYLSFVPRKMSEMEFWRKYCRAEYLHKTTNVVAAAAEAADDEELAVFLKHDEILAREARRKLRRVDPTLHGTDQGDDYMHLPNHGIFRDGSQETIDTEYDEYKRTLAQNLNRHAAVVLEGRALDVELGDTQTVAEALSRSKLSELATEISDENSTQERLERFSHMTEIDDLQDSHNHPFAPLCIKDPREYFDFQQANAIKALGDTEIGTKPVNCVLSTQQAYGCLKNIISDIKQNGSSCPIVKPEVALKVLNGLTQHLSSTKHHLGKSPQDTVLDELPQRTREELLHHCACIQELLKHFWSSYPITTKYFYKKLPE</sequence>
<evidence type="ECO:0000259" key="1">
    <source>
        <dbReference type="PROSITE" id="PS50858"/>
    </source>
</evidence>
<dbReference type="InterPro" id="IPR035925">
    <property type="entry name" value="BSD_dom_sf"/>
</dbReference>
<dbReference type="PANTHER" id="PTHR12856">
    <property type="entry name" value="TRANSCRIPTION INITIATION FACTOR IIH-RELATED"/>
    <property type="match status" value="1"/>
</dbReference>
<dbReference type="InParanoid" id="A0A2G5DRC1"/>
<dbReference type="InterPro" id="IPR027079">
    <property type="entry name" value="Tfb1/GTF2H1"/>
</dbReference>
<feature type="domain" description="BSD" evidence="1">
    <location>
        <begin position="92"/>
        <end position="144"/>
    </location>
</feature>
<accession>A0A2G5DRC1</accession>
<dbReference type="STRING" id="218851.A0A2G5DRC1"/>
<dbReference type="Pfam" id="PF03909">
    <property type="entry name" value="BSD"/>
    <property type="match status" value="1"/>
</dbReference>
<keyword evidence="3" id="KW-1185">Reference proteome</keyword>
<reference evidence="2 3" key="1">
    <citation type="submission" date="2017-09" db="EMBL/GenBank/DDBJ databases">
        <title>WGS assembly of Aquilegia coerulea Goldsmith.</title>
        <authorList>
            <person name="Hodges S."/>
            <person name="Kramer E."/>
            <person name="Nordborg M."/>
            <person name="Tomkins J."/>
            <person name="Borevitz J."/>
            <person name="Derieg N."/>
            <person name="Yan J."/>
            <person name="Mihaltcheva S."/>
            <person name="Hayes R.D."/>
            <person name="Rokhsar D."/>
        </authorList>
    </citation>
    <scope>NUCLEOTIDE SEQUENCE [LARGE SCALE GENOMIC DNA]</scope>
    <source>
        <strain evidence="3">cv. Goldsmith</strain>
    </source>
</reference>
<dbReference type="EMBL" id="KZ305033">
    <property type="protein sequence ID" value="PIA45976.1"/>
    <property type="molecule type" value="Genomic_DNA"/>
</dbReference>
<protein>
    <recommendedName>
        <fullName evidence="1">BSD domain-containing protein</fullName>
    </recommendedName>
</protein>
<dbReference type="GO" id="GO:0006289">
    <property type="term" value="P:nucleotide-excision repair"/>
    <property type="evidence" value="ECO:0007669"/>
    <property type="project" value="InterPro"/>
</dbReference>
<dbReference type="Gene3D" id="1.10.3970.10">
    <property type="entry name" value="BSD domain"/>
    <property type="match status" value="1"/>
</dbReference>
<name>A0A2G5DRC1_AQUCA</name>
<dbReference type="InterPro" id="IPR005607">
    <property type="entry name" value="BSD_dom"/>
</dbReference>
<organism evidence="2 3">
    <name type="scientific">Aquilegia coerulea</name>
    <name type="common">Rocky mountain columbine</name>
    <dbReference type="NCBI Taxonomy" id="218851"/>
    <lineage>
        <taxon>Eukaryota</taxon>
        <taxon>Viridiplantae</taxon>
        <taxon>Streptophyta</taxon>
        <taxon>Embryophyta</taxon>
        <taxon>Tracheophyta</taxon>
        <taxon>Spermatophyta</taxon>
        <taxon>Magnoliopsida</taxon>
        <taxon>Ranunculales</taxon>
        <taxon>Ranunculaceae</taxon>
        <taxon>Thalictroideae</taxon>
        <taxon>Aquilegia</taxon>
    </lineage>
</organism>
<gene>
    <name evidence="2" type="ORF">AQUCO_01600319v1</name>
</gene>
<dbReference type="GO" id="GO:0006351">
    <property type="term" value="P:DNA-templated transcription"/>
    <property type="evidence" value="ECO:0007669"/>
    <property type="project" value="InterPro"/>
</dbReference>
<dbReference type="SUPFAM" id="SSF140383">
    <property type="entry name" value="BSD domain-like"/>
    <property type="match status" value="2"/>
</dbReference>
<dbReference type="PROSITE" id="PS50858">
    <property type="entry name" value="BSD"/>
    <property type="match status" value="2"/>
</dbReference>
<dbReference type="GO" id="GO:0000439">
    <property type="term" value="C:transcription factor TFIIH core complex"/>
    <property type="evidence" value="ECO:0007669"/>
    <property type="project" value="InterPro"/>
</dbReference>
<dbReference type="OrthoDB" id="360521at2759"/>
<dbReference type="Gene3D" id="6.10.140.1200">
    <property type="match status" value="1"/>
</dbReference>
<evidence type="ECO:0000313" key="2">
    <source>
        <dbReference type="EMBL" id="PIA45976.1"/>
    </source>
</evidence>
<dbReference type="SMART" id="SM00751">
    <property type="entry name" value="BSD"/>
    <property type="match status" value="2"/>
</dbReference>
<evidence type="ECO:0000313" key="3">
    <source>
        <dbReference type="Proteomes" id="UP000230069"/>
    </source>
</evidence>
<dbReference type="AlphaFoldDB" id="A0A2G5DRC1"/>